<feature type="transmembrane region" description="Helical" evidence="12">
    <location>
        <begin position="565"/>
        <end position="585"/>
    </location>
</feature>
<dbReference type="Pfam" id="PF10613">
    <property type="entry name" value="Lig_chan-Glu_bd"/>
    <property type="match status" value="1"/>
</dbReference>
<evidence type="ECO:0000256" key="6">
    <source>
        <dbReference type="ARBA" id="ARBA00023065"/>
    </source>
</evidence>
<proteinExistence type="predicted"/>
<dbReference type="PANTHER" id="PTHR42643:SF30">
    <property type="entry name" value="IONOTROPIC RECEPTOR 40A-RELATED"/>
    <property type="match status" value="1"/>
</dbReference>
<evidence type="ECO:0000256" key="4">
    <source>
        <dbReference type="ARBA" id="ARBA00022692"/>
    </source>
</evidence>
<feature type="transmembrane region" description="Helical" evidence="12">
    <location>
        <begin position="351"/>
        <end position="372"/>
    </location>
</feature>
<evidence type="ECO:0000256" key="7">
    <source>
        <dbReference type="ARBA" id="ARBA00023136"/>
    </source>
</evidence>
<protein>
    <submittedName>
        <fullName evidence="14">CLUMA_CG005842, isoform A</fullName>
    </submittedName>
</protein>
<keyword evidence="15" id="KW-1185">Reference proteome</keyword>
<keyword evidence="10" id="KW-1071">Ligand-gated ion channel</keyword>
<dbReference type="Gene3D" id="3.40.190.10">
    <property type="entry name" value="Periplasmic binding protein-like II"/>
    <property type="match status" value="1"/>
</dbReference>
<feature type="transmembrane region" description="Helical" evidence="12">
    <location>
        <begin position="384"/>
        <end position="403"/>
    </location>
</feature>
<evidence type="ECO:0000256" key="10">
    <source>
        <dbReference type="ARBA" id="ARBA00023286"/>
    </source>
</evidence>
<evidence type="ECO:0000259" key="13">
    <source>
        <dbReference type="Pfam" id="PF10613"/>
    </source>
</evidence>
<evidence type="ECO:0000256" key="12">
    <source>
        <dbReference type="SAM" id="Phobius"/>
    </source>
</evidence>
<organism evidence="14 15">
    <name type="scientific">Clunio marinus</name>
    <dbReference type="NCBI Taxonomy" id="568069"/>
    <lineage>
        <taxon>Eukaryota</taxon>
        <taxon>Metazoa</taxon>
        <taxon>Ecdysozoa</taxon>
        <taxon>Arthropoda</taxon>
        <taxon>Hexapoda</taxon>
        <taxon>Insecta</taxon>
        <taxon>Pterygota</taxon>
        <taxon>Neoptera</taxon>
        <taxon>Endopterygota</taxon>
        <taxon>Diptera</taxon>
        <taxon>Nematocera</taxon>
        <taxon>Chironomoidea</taxon>
        <taxon>Chironomidae</taxon>
        <taxon>Clunio</taxon>
    </lineage>
</organism>
<dbReference type="InterPro" id="IPR019594">
    <property type="entry name" value="Glu/Gly-bd"/>
</dbReference>
<keyword evidence="4 12" id="KW-0812">Transmembrane</keyword>
<keyword evidence="6" id="KW-0406">Ion transport</keyword>
<evidence type="ECO:0000256" key="8">
    <source>
        <dbReference type="ARBA" id="ARBA00023170"/>
    </source>
</evidence>
<reference evidence="14 15" key="1">
    <citation type="submission" date="2015-04" db="EMBL/GenBank/DDBJ databases">
        <authorList>
            <person name="Syromyatnikov M.Y."/>
            <person name="Popov V.N."/>
        </authorList>
    </citation>
    <scope>NUCLEOTIDE SEQUENCE [LARGE SCALE GENOMIC DNA]</scope>
</reference>
<dbReference type="EMBL" id="CVRI01000024">
    <property type="protein sequence ID" value="CRK92117.1"/>
    <property type="molecule type" value="Genomic_DNA"/>
</dbReference>
<evidence type="ECO:0000256" key="11">
    <source>
        <dbReference type="ARBA" id="ARBA00023303"/>
    </source>
</evidence>
<dbReference type="InterPro" id="IPR052192">
    <property type="entry name" value="Insect_Ionotropic_Sensory_Rcpt"/>
</dbReference>
<dbReference type="GO" id="GO:0015276">
    <property type="term" value="F:ligand-gated monoatomic ion channel activity"/>
    <property type="evidence" value="ECO:0007669"/>
    <property type="project" value="InterPro"/>
</dbReference>
<dbReference type="SUPFAM" id="SSF53850">
    <property type="entry name" value="Periplasmic binding protein-like II"/>
    <property type="match status" value="1"/>
</dbReference>
<comment type="subcellular location">
    <subcellularLocation>
        <location evidence="1">Cell membrane</location>
        <topology evidence="1">Multi-pass membrane protein</topology>
    </subcellularLocation>
</comment>
<keyword evidence="2" id="KW-0813">Transport</keyword>
<keyword evidence="3" id="KW-1003">Cell membrane</keyword>
<dbReference type="Proteomes" id="UP000183832">
    <property type="component" value="Unassembled WGS sequence"/>
</dbReference>
<evidence type="ECO:0000256" key="9">
    <source>
        <dbReference type="ARBA" id="ARBA00023180"/>
    </source>
</evidence>
<feature type="domain" description="Ionotropic glutamate receptor L-glutamate and glycine-binding" evidence="13">
    <location>
        <begin position="202"/>
        <end position="306"/>
    </location>
</feature>
<evidence type="ECO:0000313" key="14">
    <source>
        <dbReference type="EMBL" id="CRK92117.1"/>
    </source>
</evidence>
<dbReference type="STRING" id="568069.A0A1J1HVS5"/>
<evidence type="ECO:0000256" key="5">
    <source>
        <dbReference type="ARBA" id="ARBA00022989"/>
    </source>
</evidence>
<dbReference type="PANTHER" id="PTHR42643">
    <property type="entry name" value="IONOTROPIC RECEPTOR 20A-RELATED"/>
    <property type="match status" value="1"/>
</dbReference>
<sequence length="599" mass="70064">MLKVVCGEIQIEVEVKIEEKNFSSATVEIIRTFFVHESSNINIFAIYEKHSMNDILIGIISSTDSSTTFSITSSDDNIFHEAIDKKVAIIIVDTLTSFTKFQDTFLSCKKIAKNGFFLIIFPNATSQDLKKMFLLLWENFIYNVASLTIDENLIGMFTFFPFSQKLHCNNAFAVKINEYNGQHWMSEKFYPEKFKDLKACQIRVGTFETEPSVMRKVVNDNKTKVYGSEVDVLLGMSDLMNFTPIFHFYIKSSGDIYENGTSTGLMNKLMRKKEDVVIGFLSLMYSRAKFLSATTAFTYEPLAIVIPPGGYFTAFEKLYFPFSTFVWILLILMLIATIFVVLITRLCFNNLYAFLVGDNIKTPLLNFFLIVYGLAQHQLPKRNFARYLIMNLMLFFLIIRNYYQGVMFQFLQTELRRPDIASIDELIKEDFNFYVYKTLESRTKGHPFYNRRVVIEMNEIEKIRNKTLNPKFKGALFNYMTQVFYLNQLNYKEFSYRICKEKFLSNPMVFYFQKDFYLVNEFNDKMNDLKENGLINLWISKYVDKRFTNQKETLVGALPLNVHHLLAIFELWIGGLVISFIIFILEHSTVKHFKLFLSR</sequence>
<name>A0A1J1HVS5_9DIPT</name>
<dbReference type="Gene3D" id="1.10.287.70">
    <property type="match status" value="1"/>
</dbReference>
<dbReference type="AlphaFoldDB" id="A0A1J1HVS5"/>
<evidence type="ECO:0000256" key="3">
    <source>
        <dbReference type="ARBA" id="ARBA00022475"/>
    </source>
</evidence>
<dbReference type="OrthoDB" id="8050636at2759"/>
<feature type="transmembrane region" description="Helical" evidence="12">
    <location>
        <begin position="319"/>
        <end position="344"/>
    </location>
</feature>
<evidence type="ECO:0000313" key="15">
    <source>
        <dbReference type="Proteomes" id="UP000183832"/>
    </source>
</evidence>
<accession>A0A1J1HVS5</accession>
<keyword evidence="9" id="KW-0325">Glycoprotein</keyword>
<dbReference type="GO" id="GO:0005886">
    <property type="term" value="C:plasma membrane"/>
    <property type="evidence" value="ECO:0007669"/>
    <property type="project" value="UniProtKB-SubCell"/>
</dbReference>
<keyword evidence="5 12" id="KW-1133">Transmembrane helix</keyword>
<evidence type="ECO:0000256" key="2">
    <source>
        <dbReference type="ARBA" id="ARBA00022448"/>
    </source>
</evidence>
<keyword evidence="8" id="KW-0675">Receptor</keyword>
<keyword evidence="11" id="KW-0407">Ion channel</keyword>
<keyword evidence="7 12" id="KW-0472">Membrane</keyword>
<gene>
    <name evidence="14" type="ORF">CLUMA_CG005842</name>
</gene>
<evidence type="ECO:0000256" key="1">
    <source>
        <dbReference type="ARBA" id="ARBA00004651"/>
    </source>
</evidence>